<dbReference type="EMBL" id="JAVHNQ010000005">
    <property type="protein sequence ID" value="KAK6347222.1"/>
    <property type="molecule type" value="Genomic_DNA"/>
</dbReference>
<dbReference type="CDD" id="cd18578">
    <property type="entry name" value="ABC_6TM_Pgp_ABCB1_D2_like"/>
    <property type="match status" value="1"/>
</dbReference>
<dbReference type="PROSITE" id="PS50929">
    <property type="entry name" value="ABC_TM1F"/>
    <property type="match status" value="2"/>
</dbReference>
<proteinExistence type="predicted"/>
<keyword evidence="6 9" id="KW-1133">Transmembrane helix</keyword>
<feature type="transmembrane region" description="Helical" evidence="9">
    <location>
        <begin position="1003"/>
        <end position="1026"/>
    </location>
</feature>
<keyword evidence="2" id="KW-0813">Transport</keyword>
<evidence type="ECO:0000256" key="9">
    <source>
        <dbReference type="SAM" id="Phobius"/>
    </source>
</evidence>
<sequence>MAANYFLLHLPPGTALGSEVPVGTVAGGGQTPQLDVENKPTETCTKDDSGRLAARQLKRPFVPPPLQLQSENTKSDDDPEDLWSPTSTCSFSSSDTQLPDEDTLVEEDDQETDALLKDNKPFTLPDEFYEAYDSRATTAIDFYPPLEPESPDDDYNMRRNASWASYFAFMRRRHVFVFILAVISAVVSAAVLPLSSLLLGRIFGEFALFGRGELAAPELLSRITRWVEFYAILAGAGWLAYGIFYCSWIWFGELQAESARRALYKALLDKELEWFDNTEHEITTVANRCHTQLREFQLAASQPLGLVIQCIVTASACLGIAFYYSWHLTLICLAGMPIASFAVLFFSNKIEQGIEQQSLALGSAAQSISRAVRGIETVKFFNGQDVEFSLYSTAVRAAGLAYNRIAKHAAVQNGILRFVTLMVFVQGFWYASTLVSPQTSFKEVAGYMTTFWACLIAGQQVESLLPIVVILEKGKYAASSLRRLSAPDVEYDMISRPGAVPKKCKGSVTFKDVKFHYPSRKDVASLNGLTMSVKAGETIFIVGKSGSGKSTLANLLLTVWRYNSGNILIDEHPLEKLDRQWVWDNITYVPQRPALFHESISHNIRFGTYDSTLTMKDFKRACDDVFLTEVLMDLPKVQKTMLTSGGNNLSGGQRQRVSLARARLRNTPIMILDEPTSGLDEGTKVLVMENLREWRRAKTTIIITHNMSEIRPDDFVYVMEHGKIAQAGCRKDLEAPYKSPFADLLRECDESYDDDDDTLPLSTYDESLLDYYMGDDDKKENIENSRRTYHPAVDTRHTLRRTLAVPAIINMRKSVNRVTFASNHRATMLPSQVLGRTQSQRRKRTRRTRQSMEEMPPQPESKSKPSSDQGILHILGTIGEHTTIRQKFCLAVGIICCIISSASTPGFSYALARLVETFFTEFRPERAALWALIIVAIAVADSLTAALQLYCLEYVGQRWIDSVRRKAYSLVIRQARSWFDVDRNQVGRIAQDLEHNAEEMRNLLGRFSGFALNALVIFVVGVAWSFTQDVELTGVGLAAAPTLLVVLRVFTWVSDRYEEKGNTEAEELGLFVQDVLTNLVAVRVLGLKEYFDHKHAQMLKRAASVGRKRAVFTGLTVGLSDTAVSLATALMFWYGTRRIAENDLSLGNAFTVFAMLLFSLSNSAAALRIIPQVSSSTDSARRVLRLLELNDVSHEQQGSRKIELDGSLIVRDVSFSYPLRRSSMVLRNINLQINPGEVIAIVGASGAGKSTLLALMERLYAPSSGDVIFSGYHSGDLDIAHLRRQIAIVPQYPYLFPASIKENILYGGDNHHPYEHYPRDNPHALPQLRQIMEASHAAGLSGWVDSLKDGYDTLLAMGDSSLSGGQVQKIAIARALVRKPKILILDECTNGLDPASANTVMETITGLRGGVAWGGWGTTVVVVTHKPEMMRMADKIVVMDAGRVVDEGGFVELAQGSDAFRRLLRRQEEGNYL</sequence>
<feature type="transmembrane region" description="Helical" evidence="9">
    <location>
        <begin position="444"/>
        <end position="471"/>
    </location>
</feature>
<dbReference type="InterPro" id="IPR027417">
    <property type="entry name" value="P-loop_NTPase"/>
</dbReference>
<evidence type="ECO:0000256" key="4">
    <source>
        <dbReference type="ARBA" id="ARBA00022741"/>
    </source>
</evidence>
<dbReference type="InterPro" id="IPR003439">
    <property type="entry name" value="ABC_transporter-like_ATP-bd"/>
</dbReference>
<feature type="compositionally biased region" description="Basic and acidic residues" evidence="8">
    <location>
        <begin position="36"/>
        <end position="50"/>
    </location>
</feature>
<feature type="domain" description="ABC transmembrane type-1" evidence="11">
    <location>
        <begin position="179"/>
        <end position="436"/>
    </location>
</feature>
<keyword evidence="7 9" id="KW-0472">Membrane</keyword>
<evidence type="ECO:0000256" key="6">
    <source>
        <dbReference type="ARBA" id="ARBA00022989"/>
    </source>
</evidence>
<dbReference type="SUPFAM" id="SSF52540">
    <property type="entry name" value="P-loop containing nucleoside triphosphate hydrolases"/>
    <property type="match status" value="2"/>
</dbReference>
<evidence type="ECO:0000256" key="2">
    <source>
        <dbReference type="ARBA" id="ARBA00022448"/>
    </source>
</evidence>
<feature type="compositionally biased region" description="Basic residues" evidence="8">
    <location>
        <begin position="839"/>
        <end position="849"/>
    </location>
</feature>
<keyword evidence="5" id="KW-0067">ATP-binding</keyword>
<feature type="transmembrane region" description="Helical" evidence="9">
    <location>
        <begin position="175"/>
        <end position="199"/>
    </location>
</feature>
<dbReference type="GO" id="GO:0005737">
    <property type="term" value="C:cytoplasm"/>
    <property type="evidence" value="ECO:0007669"/>
    <property type="project" value="UniProtKB-ARBA"/>
</dbReference>
<feature type="region of interest" description="Disordered" evidence="8">
    <location>
        <begin position="21"/>
        <end position="101"/>
    </location>
</feature>
<evidence type="ECO:0000256" key="3">
    <source>
        <dbReference type="ARBA" id="ARBA00022692"/>
    </source>
</evidence>
<feature type="transmembrane region" description="Helical" evidence="9">
    <location>
        <begin position="927"/>
        <end position="952"/>
    </location>
</feature>
<dbReference type="CDD" id="cd03228">
    <property type="entry name" value="ABCC_MRP_Like"/>
    <property type="match status" value="1"/>
</dbReference>
<dbReference type="InterPro" id="IPR039421">
    <property type="entry name" value="Type_1_exporter"/>
</dbReference>
<dbReference type="Pfam" id="PF00005">
    <property type="entry name" value="ABC_tran"/>
    <property type="match status" value="2"/>
</dbReference>
<dbReference type="InterPro" id="IPR003593">
    <property type="entry name" value="AAA+_ATPase"/>
</dbReference>
<evidence type="ECO:0000313" key="13">
    <source>
        <dbReference type="Proteomes" id="UP001375240"/>
    </source>
</evidence>
<feature type="domain" description="ABC transmembrane type-1" evidence="11">
    <location>
        <begin position="891"/>
        <end position="1175"/>
    </location>
</feature>
<feature type="transmembrane region" description="Helical" evidence="9">
    <location>
        <begin position="328"/>
        <end position="346"/>
    </location>
</feature>
<dbReference type="GO" id="GO:0016020">
    <property type="term" value="C:membrane"/>
    <property type="evidence" value="ECO:0007669"/>
    <property type="project" value="UniProtKB-SubCell"/>
</dbReference>
<feature type="transmembrane region" description="Helical" evidence="9">
    <location>
        <begin position="1110"/>
        <end position="1134"/>
    </location>
</feature>
<feature type="compositionally biased region" description="Low complexity" evidence="8">
    <location>
        <begin position="84"/>
        <end position="96"/>
    </location>
</feature>
<dbReference type="PROSITE" id="PS50893">
    <property type="entry name" value="ABC_TRANSPORTER_2"/>
    <property type="match status" value="2"/>
</dbReference>
<dbReference type="PANTHER" id="PTHR43394">
    <property type="entry name" value="ATP-DEPENDENT PERMEASE MDL1, MITOCHONDRIAL"/>
    <property type="match status" value="1"/>
</dbReference>
<evidence type="ECO:0000259" key="11">
    <source>
        <dbReference type="PROSITE" id="PS50929"/>
    </source>
</evidence>
<dbReference type="GO" id="GO:0016887">
    <property type="term" value="F:ATP hydrolysis activity"/>
    <property type="evidence" value="ECO:0007669"/>
    <property type="project" value="InterPro"/>
</dbReference>
<dbReference type="InterPro" id="IPR036640">
    <property type="entry name" value="ABC1_TM_sf"/>
</dbReference>
<evidence type="ECO:0000256" key="1">
    <source>
        <dbReference type="ARBA" id="ARBA00004141"/>
    </source>
</evidence>
<dbReference type="Gene3D" id="3.40.50.300">
    <property type="entry name" value="P-loop containing nucleotide triphosphate hydrolases"/>
    <property type="match status" value="2"/>
</dbReference>
<evidence type="ECO:0000256" key="8">
    <source>
        <dbReference type="SAM" id="MobiDB-lite"/>
    </source>
</evidence>
<keyword evidence="4" id="KW-0547">Nucleotide-binding</keyword>
<dbReference type="SUPFAM" id="SSF90123">
    <property type="entry name" value="ABC transporter transmembrane region"/>
    <property type="match status" value="2"/>
</dbReference>
<organism evidence="12 13">
    <name type="scientific">Orbilia brochopaga</name>
    <dbReference type="NCBI Taxonomy" id="3140254"/>
    <lineage>
        <taxon>Eukaryota</taxon>
        <taxon>Fungi</taxon>
        <taxon>Dikarya</taxon>
        <taxon>Ascomycota</taxon>
        <taxon>Pezizomycotina</taxon>
        <taxon>Orbiliomycetes</taxon>
        <taxon>Orbiliales</taxon>
        <taxon>Orbiliaceae</taxon>
        <taxon>Orbilia</taxon>
    </lineage>
</organism>
<feature type="domain" description="ABC transporter" evidence="10">
    <location>
        <begin position="508"/>
        <end position="746"/>
    </location>
</feature>
<dbReference type="GO" id="GO:0005524">
    <property type="term" value="F:ATP binding"/>
    <property type="evidence" value="ECO:0007669"/>
    <property type="project" value="UniProtKB-KW"/>
</dbReference>
<dbReference type="FunFam" id="3.40.50.300:FF:000604">
    <property type="entry name" value="ABC transporter B family member 28"/>
    <property type="match status" value="2"/>
</dbReference>
<feature type="transmembrane region" description="Helical" evidence="9">
    <location>
        <begin position="414"/>
        <end position="432"/>
    </location>
</feature>
<reference evidence="12 13" key="1">
    <citation type="submission" date="2019-10" db="EMBL/GenBank/DDBJ databases">
        <authorList>
            <person name="Palmer J.M."/>
        </authorList>
    </citation>
    <scope>NUCLEOTIDE SEQUENCE [LARGE SCALE GENOMIC DNA]</scope>
    <source>
        <strain evidence="12 13">TWF696</strain>
    </source>
</reference>
<feature type="transmembrane region" description="Helical" evidence="9">
    <location>
        <begin position="1146"/>
        <end position="1167"/>
    </location>
</feature>
<feature type="transmembrane region" description="Helical" evidence="9">
    <location>
        <begin position="888"/>
        <end position="907"/>
    </location>
</feature>
<comment type="caution">
    <text evidence="12">The sequence shown here is derived from an EMBL/GenBank/DDBJ whole genome shotgun (WGS) entry which is preliminary data.</text>
</comment>
<evidence type="ECO:0000256" key="7">
    <source>
        <dbReference type="ARBA" id="ARBA00023136"/>
    </source>
</evidence>
<dbReference type="GO" id="GO:0015421">
    <property type="term" value="F:ABC-type oligopeptide transporter activity"/>
    <property type="evidence" value="ECO:0007669"/>
    <property type="project" value="TreeGrafter"/>
</dbReference>
<name>A0AAV9UV29_9PEZI</name>
<protein>
    <submittedName>
        <fullName evidence="12">Uncharacterized protein</fullName>
    </submittedName>
</protein>
<keyword evidence="13" id="KW-1185">Reference proteome</keyword>
<dbReference type="PANTHER" id="PTHR43394:SF1">
    <property type="entry name" value="ATP-BINDING CASSETTE SUB-FAMILY B MEMBER 10, MITOCHONDRIAL"/>
    <property type="match status" value="1"/>
</dbReference>
<dbReference type="Pfam" id="PF00664">
    <property type="entry name" value="ABC_membrane"/>
    <property type="match status" value="2"/>
</dbReference>
<dbReference type="InterPro" id="IPR011527">
    <property type="entry name" value="ABC1_TM_dom"/>
</dbReference>
<dbReference type="SMART" id="SM00382">
    <property type="entry name" value="AAA"/>
    <property type="match status" value="2"/>
</dbReference>
<comment type="subcellular location">
    <subcellularLocation>
        <location evidence="1">Membrane</location>
        <topology evidence="1">Multi-pass membrane protein</topology>
    </subcellularLocation>
</comment>
<feature type="domain" description="ABC transporter" evidence="10">
    <location>
        <begin position="1208"/>
        <end position="1466"/>
    </location>
</feature>
<evidence type="ECO:0000256" key="5">
    <source>
        <dbReference type="ARBA" id="ARBA00022840"/>
    </source>
</evidence>
<dbReference type="CDD" id="cd18577">
    <property type="entry name" value="ABC_6TM_Pgp_ABCB1_D1_like"/>
    <property type="match status" value="1"/>
</dbReference>
<evidence type="ECO:0000313" key="12">
    <source>
        <dbReference type="EMBL" id="KAK6347222.1"/>
    </source>
</evidence>
<keyword evidence="3 9" id="KW-0812">Transmembrane</keyword>
<dbReference type="Gene3D" id="1.20.1560.10">
    <property type="entry name" value="ABC transporter type 1, transmembrane domain"/>
    <property type="match status" value="2"/>
</dbReference>
<feature type="transmembrane region" description="Helical" evidence="9">
    <location>
        <begin position="229"/>
        <end position="251"/>
    </location>
</feature>
<feature type="transmembrane region" description="Helical" evidence="9">
    <location>
        <begin position="304"/>
        <end position="322"/>
    </location>
</feature>
<gene>
    <name evidence="12" type="ORF">TWF696_007295</name>
</gene>
<evidence type="ECO:0000259" key="10">
    <source>
        <dbReference type="PROSITE" id="PS50893"/>
    </source>
</evidence>
<dbReference type="Proteomes" id="UP001375240">
    <property type="component" value="Unassembled WGS sequence"/>
</dbReference>
<feature type="transmembrane region" description="Helical" evidence="9">
    <location>
        <begin position="1032"/>
        <end position="1050"/>
    </location>
</feature>
<accession>A0AAV9UV29</accession>
<feature type="region of interest" description="Disordered" evidence="8">
    <location>
        <begin position="829"/>
        <end position="868"/>
    </location>
</feature>